<dbReference type="EMBL" id="KV429237">
    <property type="protein sequence ID" value="KZT63141.1"/>
    <property type="molecule type" value="Genomic_DNA"/>
</dbReference>
<dbReference type="Proteomes" id="UP000076727">
    <property type="component" value="Unassembled WGS sequence"/>
</dbReference>
<organism evidence="1 2">
    <name type="scientific">Daedalea quercina L-15889</name>
    <dbReference type="NCBI Taxonomy" id="1314783"/>
    <lineage>
        <taxon>Eukaryota</taxon>
        <taxon>Fungi</taxon>
        <taxon>Dikarya</taxon>
        <taxon>Basidiomycota</taxon>
        <taxon>Agaricomycotina</taxon>
        <taxon>Agaricomycetes</taxon>
        <taxon>Polyporales</taxon>
        <taxon>Fomitopsis</taxon>
    </lineage>
</organism>
<proteinExistence type="predicted"/>
<accession>A0A165KHI2</accession>
<protein>
    <submittedName>
        <fullName evidence="1">Uncharacterized protein</fullName>
    </submittedName>
</protein>
<keyword evidence="2" id="KW-1185">Reference proteome</keyword>
<dbReference type="AlphaFoldDB" id="A0A165KHI2"/>
<gene>
    <name evidence="1" type="ORF">DAEQUDRAFT_734158</name>
</gene>
<name>A0A165KHI2_9APHY</name>
<reference evidence="1 2" key="1">
    <citation type="journal article" date="2016" name="Mol. Biol. Evol.">
        <title>Comparative Genomics of Early-Diverging Mushroom-Forming Fungi Provides Insights into the Origins of Lignocellulose Decay Capabilities.</title>
        <authorList>
            <person name="Nagy L.G."/>
            <person name="Riley R."/>
            <person name="Tritt A."/>
            <person name="Adam C."/>
            <person name="Daum C."/>
            <person name="Floudas D."/>
            <person name="Sun H."/>
            <person name="Yadav J.S."/>
            <person name="Pangilinan J."/>
            <person name="Larsson K.H."/>
            <person name="Matsuura K."/>
            <person name="Barry K."/>
            <person name="Labutti K."/>
            <person name="Kuo R."/>
            <person name="Ohm R.A."/>
            <person name="Bhattacharya S.S."/>
            <person name="Shirouzu T."/>
            <person name="Yoshinaga Y."/>
            <person name="Martin F.M."/>
            <person name="Grigoriev I.V."/>
            <person name="Hibbett D.S."/>
        </authorList>
    </citation>
    <scope>NUCLEOTIDE SEQUENCE [LARGE SCALE GENOMIC DNA]</scope>
    <source>
        <strain evidence="1 2">L-15889</strain>
    </source>
</reference>
<evidence type="ECO:0000313" key="2">
    <source>
        <dbReference type="Proteomes" id="UP000076727"/>
    </source>
</evidence>
<evidence type="ECO:0000313" key="1">
    <source>
        <dbReference type="EMBL" id="KZT63141.1"/>
    </source>
</evidence>
<sequence length="87" mass="9527">MARHISFDQLSLMQYHAHGTDVQIGTAPTESPIIHKALLRPTPHPTPTESVPVVAKGHLPSFEGTHCVLLEFKRGLLTCVRVRPSAP</sequence>